<feature type="transmembrane region" description="Helical" evidence="1">
    <location>
        <begin position="57"/>
        <end position="78"/>
    </location>
</feature>
<reference evidence="2" key="1">
    <citation type="submission" date="2021-01" db="EMBL/GenBank/DDBJ databases">
        <authorList>
            <consortium name="Genoscope - CEA"/>
            <person name="William W."/>
        </authorList>
    </citation>
    <scope>NUCLEOTIDE SEQUENCE</scope>
</reference>
<gene>
    <name evidence="2" type="ORF">POCTA_138.1.T0030224</name>
</gene>
<keyword evidence="1" id="KW-0472">Membrane</keyword>
<keyword evidence="3" id="KW-1185">Reference proteome</keyword>
<keyword evidence="1" id="KW-1133">Transmembrane helix</keyword>
<sequence>MQEEIMEVNKSTLMIQQLNRDLLIEMEQQRRFSDILTKQIEFYLIKQMKNTILVCNYTFGLTFLFIYFISTTIHIIYVQRRYKNCILGLVTLTEDLLNDKTNLNLLKRLSK</sequence>
<dbReference type="EMBL" id="CAJJDP010000001">
    <property type="protein sequence ID" value="CAD8132025.1"/>
    <property type="molecule type" value="Genomic_DNA"/>
</dbReference>
<organism evidence="2 3">
    <name type="scientific">Paramecium octaurelia</name>
    <dbReference type="NCBI Taxonomy" id="43137"/>
    <lineage>
        <taxon>Eukaryota</taxon>
        <taxon>Sar</taxon>
        <taxon>Alveolata</taxon>
        <taxon>Ciliophora</taxon>
        <taxon>Intramacronucleata</taxon>
        <taxon>Oligohymenophorea</taxon>
        <taxon>Peniculida</taxon>
        <taxon>Parameciidae</taxon>
        <taxon>Paramecium</taxon>
    </lineage>
</organism>
<dbReference type="Proteomes" id="UP000683925">
    <property type="component" value="Unassembled WGS sequence"/>
</dbReference>
<keyword evidence="1" id="KW-0812">Transmembrane</keyword>
<evidence type="ECO:0000256" key="1">
    <source>
        <dbReference type="SAM" id="Phobius"/>
    </source>
</evidence>
<dbReference type="AlphaFoldDB" id="A0A8S1RY86"/>
<accession>A0A8S1RY86</accession>
<evidence type="ECO:0000313" key="3">
    <source>
        <dbReference type="Proteomes" id="UP000683925"/>
    </source>
</evidence>
<protein>
    <recommendedName>
        <fullName evidence="4">Transmembrane protein</fullName>
    </recommendedName>
</protein>
<evidence type="ECO:0008006" key="4">
    <source>
        <dbReference type="Google" id="ProtNLM"/>
    </source>
</evidence>
<proteinExistence type="predicted"/>
<evidence type="ECO:0000313" key="2">
    <source>
        <dbReference type="EMBL" id="CAD8132025.1"/>
    </source>
</evidence>
<name>A0A8S1RY86_PAROT</name>
<comment type="caution">
    <text evidence="2">The sequence shown here is derived from an EMBL/GenBank/DDBJ whole genome shotgun (WGS) entry which is preliminary data.</text>
</comment>